<proteinExistence type="predicted"/>
<comment type="caution">
    <text evidence="1">The sequence shown here is derived from an EMBL/GenBank/DDBJ whole genome shotgun (WGS) entry which is preliminary data.</text>
</comment>
<dbReference type="InterPro" id="IPR016750">
    <property type="entry name" value="Aceto_COase_bsu/gsu"/>
</dbReference>
<reference evidence="1 2" key="1">
    <citation type="submission" date="2023-09" db="EMBL/GenBank/DDBJ databases">
        <authorList>
            <person name="Rey-Velasco X."/>
        </authorList>
    </citation>
    <scope>NUCLEOTIDE SEQUENCE [LARGE SCALE GENOMIC DNA]</scope>
    <source>
        <strain evidence="1 2">P385</strain>
    </source>
</reference>
<evidence type="ECO:0000313" key="1">
    <source>
        <dbReference type="EMBL" id="MDT0617423.1"/>
    </source>
</evidence>
<dbReference type="PIRSF" id="PIRSF019217">
    <property type="entry name" value="Acetone_carboxlyase_gsu"/>
    <property type="match status" value="1"/>
</dbReference>
<dbReference type="Pfam" id="PF08882">
    <property type="entry name" value="Acetone_carb_G"/>
    <property type="match status" value="1"/>
</dbReference>
<dbReference type="Proteomes" id="UP001259982">
    <property type="component" value="Unassembled WGS sequence"/>
</dbReference>
<sequence>MSYDRLRFTEYLDLDLNSETWICHDCGHELISARENYKKGCLVADREPAEVHPPVMAGDYGFVPDADWVHVLEFYCPGCSRQIEVEYLPPGHPVTHDIEVDLDALKARLDNKEIEIRDGKICRPGGDGEDA</sequence>
<organism evidence="1 2">
    <name type="scientific">Spectribacter acetivorans</name>
    <dbReference type="NCBI Taxonomy" id="3075603"/>
    <lineage>
        <taxon>Bacteria</taxon>
        <taxon>Pseudomonadati</taxon>
        <taxon>Pseudomonadota</taxon>
        <taxon>Gammaproteobacteria</taxon>
        <taxon>Salinisphaerales</taxon>
        <taxon>Salinisphaeraceae</taxon>
        <taxon>Spectribacter</taxon>
    </lineage>
</organism>
<dbReference type="RefSeq" id="WP_311657189.1">
    <property type="nucleotide sequence ID" value="NZ_JAVRHY010000002.1"/>
</dbReference>
<protein>
    <submittedName>
        <fullName evidence="1">Acetone carboxylase subunit gamma</fullName>
    </submittedName>
</protein>
<accession>A0ABU3B4P9</accession>
<keyword evidence="2" id="KW-1185">Reference proteome</keyword>
<gene>
    <name evidence="1" type="ORF">RM531_02975</name>
</gene>
<dbReference type="EMBL" id="JAVRHY010000002">
    <property type="protein sequence ID" value="MDT0617423.1"/>
    <property type="molecule type" value="Genomic_DNA"/>
</dbReference>
<name>A0ABU3B4P9_9GAMM</name>
<evidence type="ECO:0000313" key="2">
    <source>
        <dbReference type="Proteomes" id="UP001259982"/>
    </source>
</evidence>